<dbReference type="Proteomes" id="UP000000346">
    <property type="component" value="Chromosome"/>
</dbReference>
<dbReference type="NCBIfam" id="NF003317">
    <property type="entry name" value="PRK04326.1"/>
    <property type="match status" value="1"/>
</dbReference>
<dbReference type="GeneID" id="9498546"/>
<keyword evidence="5 8" id="KW-0479">Metal-binding</keyword>
<dbReference type="eggNOG" id="arCOG01876">
    <property type="taxonomic scope" value="Archaea"/>
</dbReference>
<feature type="binding site" evidence="8">
    <location>
        <position position="215"/>
    </location>
    <ligand>
        <name>Zn(2+)</name>
        <dbReference type="ChEBI" id="CHEBI:29105"/>
        <note>catalytic</note>
    </ligand>
</feature>
<dbReference type="Gene3D" id="3.20.20.210">
    <property type="match status" value="1"/>
</dbReference>
<keyword evidence="7 8" id="KW-0486">Methionine biosynthesis</keyword>
<dbReference type="InterPro" id="IPR038071">
    <property type="entry name" value="UROD/MetE-like_sf"/>
</dbReference>
<evidence type="ECO:0000313" key="11">
    <source>
        <dbReference type="Proteomes" id="UP000000346"/>
    </source>
</evidence>
<comment type="pathway">
    <text evidence="8">Amino-acid biosynthesis; L-methionine biosynthesis via de novo pathway.</text>
</comment>
<keyword evidence="2 8" id="KW-0489">Methyltransferase</keyword>
<dbReference type="UniPathway" id="UPA00051"/>
<comment type="cofactor">
    <cofactor evidence="8">
        <name>Zn(2+)</name>
        <dbReference type="ChEBI" id="CHEBI:29105"/>
    </cofactor>
    <text evidence="8">Binds 1 zinc ion per subunit.</text>
</comment>
<dbReference type="OrthoDB" id="17656at2157"/>
<dbReference type="AlphaFoldDB" id="D9Q092"/>
<evidence type="ECO:0000256" key="3">
    <source>
        <dbReference type="ARBA" id="ARBA00022605"/>
    </source>
</evidence>
<dbReference type="FunCoup" id="D9Q092">
    <property type="interactions" value="40"/>
</dbReference>
<evidence type="ECO:0000259" key="9">
    <source>
        <dbReference type="Pfam" id="PF01717"/>
    </source>
</evidence>
<evidence type="ECO:0000313" key="10">
    <source>
        <dbReference type="EMBL" id="ADL18730.1"/>
    </source>
</evidence>
<keyword evidence="11" id="KW-1185">Reference proteome</keyword>
<evidence type="ECO:0000256" key="2">
    <source>
        <dbReference type="ARBA" id="ARBA00022603"/>
    </source>
</evidence>
<protein>
    <recommendedName>
        <fullName evidence="8">Methionine synthase</fullName>
        <ecNumber evidence="8">2.1.1.-</ecNumber>
    </recommendedName>
    <alternativeName>
        <fullName evidence="8">Homocysteine methyltransferase</fullName>
    </alternativeName>
</protein>
<dbReference type="CDD" id="cd03311">
    <property type="entry name" value="CIMS_C_terminal_like"/>
    <property type="match status" value="1"/>
</dbReference>
<gene>
    <name evidence="8" type="primary">metE</name>
    <name evidence="10" type="ordered locus">ASAC_0323</name>
</gene>
<evidence type="ECO:0000256" key="4">
    <source>
        <dbReference type="ARBA" id="ARBA00022679"/>
    </source>
</evidence>
<dbReference type="KEGG" id="asc:ASAC_0323"/>
<evidence type="ECO:0000256" key="5">
    <source>
        <dbReference type="ARBA" id="ARBA00022723"/>
    </source>
</evidence>
<dbReference type="EMBL" id="CP001742">
    <property type="protein sequence ID" value="ADL18730.1"/>
    <property type="molecule type" value="Genomic_DNA"/>
</dbReference>
<comment type="function">
    <text evidence="8">Catalyzes the transfer of a methyl group to L-homocysteine resulting in methionine formation. The physiological methyl donor is unknown.</text>
</comment>
<proteinExistence type="inferred from homology"/>
<comment type="similarity">
    <text evidence="1 8">Belongs to the archaeal MetE family.</text>
</comment>
<evidence type="ECO:0000256" key="8">
    <source>
        <dbReference type="HAMAP-Rule" id="MF_00288"/>
    </source>
</evidence>
<evidence type="ECO:0000256" key="6">
    <source>
        <dbReference type="ARBA" id="ARBA00022833"/>
    </source>
</evidence>
<feature type="binding site" evidence="8">
    <location>
        <position position="239"/>
    </location>
    <ligand>
        <name>Zn(2+)</name>
        <dbReference type="ChEBI" id="CHEBI:29105"/>
        <note>catalytic</note>
    </ligand>
</feature>
<keyword evidence="6 8" id="KW-0862">Zinc</keyword>
<keyword evidence="3 8" id="KW-0028">Amino-acid biosynthesis</keyword>
<dbReference type="SUPFAM" id="SSF51726">
    <property type="entry name" value="UROD/MetE-like"/>
    <property type="match status" value="1"/>
</dbReference>
<dbReference type="InterPro" id="IPR022921">
    <property type="entry name" value="MetE_arc"/>
</dbReference>
<dbReference type="InterPro" id="IPR002629">
    <property type="entry name" value="Met_Synth_C/arc"/>
</dbReference>
<feature type="binding site" evidence="8">
    <location>
        <position position="217"/>
    </location>
    <ligand>
        <name>Zn(2+)</name>
        <dbReference type="ChEBI" id="CHEBI:29105"/>
        <note>catalytic</note>
    </ligand>
</feature>
<dbReference type="HOGENOM" id="CLU_040013_3_2_2"/>
<dbReference type="Pfam" id="PF01717">
    <property type="entry name" value="Meth_synt_2"/>
    <property type="match status" value="1"/>
</dbReference>
<dbReference type="EC" id="2.1.1.-" evidence="8"/>
<dbReference type="GO" id="GO:0009086">
    <property type="term" value="P:methionine biosynthetic process"/>
    <property type="evidence" value="ECO:0007669"/>
    <property type="project" value="UniProtKB-UniRule"/>
</dbReference>
<dbReference type="GO" id="GO:0032259">
    <property type="term" value="P:methylation"/>
    <property type="evidence" value="ECO:0007669"/>
    <property type="project" value="UniProtKB-KW"/>
</dbReference>
<keyword evidence="4 8" id="KW-0808">Transferase</keyword>
<feature type="domain" description="Cobalamin-independent methionine synthase MetE C-terminal/archaeal" evidence="9">
    <location>
        <begin position="9"/>
        <end position="324"/>
    </location>
</feature>
<dbReference type="HAMAP" id="MF_00288">
    <property type="entry name" value="MetE"/>
    <property type="match status" value="1"/>
</dbReference>
<dbReference type="RefSeq" id="WP_013266242.1">
    <property type="nucleotide sequence ID" value="NC_014374.1"/>
</dbReference>
<evidence type="ECO:0000256" key="1">
    <source>
        <dbReference type="ARBA" id="ARBA00007909"/>
    </source>
</evidence>
<dbReference type="GO" id="GO:0008270">
    <property type="term" value="F:zinc ion binding"/>
    <property type="evidence" value="ECO:0007669"/>
    <property type="project" value="InterPro"/>
</dbReference>
<sequence>MSYQVPSKFPTTVIGSYPKLPEASELIKRRDRGEISEEEFHRLIRGPIAEVVKDYLEAGIDIVSDGEQSREDMVVYFAQRVQGYEEGEWVRIYDNMYFRKPIIKGPLIRTSPLAIEDWLYTSSISGGRPVKFIITGPYTMMEWSFNVYYKDRSELIMALAKVIREEVLDAVRAGAKYIQVDEPALSTRPWREEAELAGEALRYVFSGIEAKRVVHICYGRLERILPYILDYPVDQFALEFKNSNFRLLPYLKEYGYNKELGYGVVDVHSMQVETVKEVKEAIEKLMKLDVLPPEKVYINPDCGLKPLPREVAKAKLVNMVKAASEARSEW</sequence>
<organism evidence="10 11">
    <name type="scientific">Acidilobus saccharovorans (strain DSM 16705 / JCM 18335 / VKM B-2471 / 345-15)</name>
    <dbReference type="NCBI Taxonomy" id="666510"/>
    <lineage>
        <taxon>Archaea</taxon>
        <taxon>Thermoproteota</taxon>
        <taxon>Thermoprotei</taxon>
        <taxon>Acidilobales</taxon>
        <taxon>Acidilobaceae</taxon>
        <taxon>Acidilobus</taxon>
    </lineage>
</organism>
<reference evidence="10 11" key="1">
    <citation type="journal article" date="2010" name="Appl. Environ. Microbiol.">
        <title>The genome sequence of the crenarchaeon Acidilobus saccharovorans supports a new order, Acidilobales, and suggests an important ecological role in terrestrial acidic hot springs.</title>
        <authorList>
            <person name="Mardanov A.V."/>
            <person name="Svetlitchnyi V.A."/>
            <person name="Beletsky A.V."/>
            <person name="Prokofeva M.I."/>
            <person name="Bonch-Osmolovskaya E.A."/>
            <person name="Ravin N.V."/>
            <person name="Skryabin K.G."/>
        </authorList>
    </citation>
    <scope>NUCLEOTIDE SEQUENCE [LARGE SCALE GENOMIC DNA]</scope>
    <source>
        <strain evidence="11">DSM 16705 / JCM 18335 / VKM B-2471 / 345-15</strain>
    </source>
</reference>
<dbReference type="PANTHER" id="PTHR30519">
    <property type="entry name" value="5-METHYLTETRAHYDROPTEROYLTRIGLUTAMATE--HOMOCYSTEINE METHYLTRANSFERASE"/>
    <property type="match status" value="1"/>
</dbReference>
<name>D9Q092_ACIS3</name>
<evidence type="ECO:0000256" key="7">
    <source>
        <dbReference type="ARBA" id="ARBA00023167"/>
    </source>
</evidence>
<dbReference type="InParanoid" id="D9Q092"/>
<feature type="binding site" evidence="8">
    <location>
        <position position="302"/>
    </location>
    <ligand>
        <name>Zn(2+)</name>
        <dbReference type="ChEBI" id="CHEBI:29105"/>
        <note>catalytic</note>
    </ligand>
</feature>
<dbReference type="GO" id="GO:0003871">
    <property type="term" value="F:5-methyltetrahydropteroyltriglutamate-homocysteine S-methyltransferase activity"/>
    <property type="evidence" value="ECO:0007669"/>
    <property type="project" value="InterPro"/>
</dbReference>
<accession>D9Q092</accession>
<dbReference type="STRING" id="666510.ASAC_0323"/>